<organism evidence="2">
    <name type="scientific">Magnetospirillum gryphiswaldense</name>
    <dbReference type="NCBI Taxonomy" id="55518"/>
    <lineage>
        <taxon>Bacteria</taxon>
        <taxon>Pseudomonadati</taxon>
        <taxon>Pseudomonadota</taxon>
        <taxon>Alphaproteobacteria</taxon>
        <taxon>Rhodospirillales</taxon>
        <taxon>Rhodospirillaceae</taxon>
        <taxon>Magnetospirillum</taxon>
    </lineage>
</organism>
<evidence type="ECO:0008006" key="3">
    <source>
        <dbReference type="Google" id="ProtNLM"/>
    </source>
</evidence>
<dbReference type="Pfam" id="PF17263">
    <property type="entry name" value="DUF5329"/>
    <property type="match status" value="1"/>
</dbReference>
<feature type="signal peptide" evidence="1">
    <location>
        <begin position="1"/>
        <end position="23"/>
    </location>
</feature>
<evidence type="ECO:0000313" key="2">
    <source>
        <dbReference type="EMBL" id="CAM76600.1"/>
    </source>
</evidence>
<dbReference type="AlphaFoldDB" id="A4U143"/>
<accession>A4U143</accession>
<proteinExistence type="predicted"/>
<dbReference type="InterPro" id="IPR035242">
    <property type="entry name" value="DUF5329"/>
</dbReference>
<protein>
    <recommendedName>
        <fullName evidence="3">Secreted protein</fullName>
    </recommendedName>
</protein>
<reference evidence="2" key="1">
    <citation type="journal article" date="2007" name="J. Bacteriol.">
        <title>Comparative genome analysis of four magnetotactic bacteria reveals a complex set of group-specific genes implicated in magnetosome biomineralization and function.</title>
        <authorList>
            <person name="Richter M."/>
            <person name="Kube M."/>
            <person name="Bazylinski D.A."/>
            <person name="Lombardot T."/>
            <person name="Gloeckner F.O."/>
            <person name="Reinhardt R."/>
            <person name="Schueler D."/>
        </authorList>
    </citation>
    <scope>NUCLEOTIDE SEQUENCE</scope>
    <source>
        <strain evidence="2">MSR-1</strain>
    </source>
</reference>
<gene>
    <name evidence="2" type="ORF">MGR_1272</name>
</gene>
<evidence type="ECO:0000256" key="1">
    <source>
        <dbReference type="SAM" id="SignalP"/>
    </source>
</evidence>
<sequence length="123" mass="13625">MKTLSLVVATLLALPCLSHVGRAGMTTTTQLEISHLLDRIAQSSCEFNSDGTWYSSGMAHFHLSDKYQQMQAEVLISSAEDFIRTVASESADSGQPYQVRCTDAPLVTSSQWLRAELARFRVR</sequence>
<keyword evidence="1" id="KW-0732">Signal</keyword>
<feature type="chain" id="PRO_5002672891" description="Secreted protein" evidence="1">
    <location>
        <begin position="24"/>
        <end position="123"/>
    </location>
</feature>
<dbReference type="EMBL" id="CU459003">
    <property type="protein sequence ID" value="CAM76600.1"/>
    <property type="molecule type" value="Genomic_DNA"/>
</dbReference>
<dbReference type="RefSeq" id="WP_024080960.1">
    <property type="nucleotide sequence ID" value="NZ_CP027527.1"/>
</dbReference>
<name>A4U143_9PROT</name>